<name>A0ABS4SW41_9PROT</name>
<evidence type="ECO:0000313" key="3">
    <source>
        <dbReference type="Proteomes" id="UP000781958"/>
    </source>
</evidence>
<comment type="caution">
    <text evidence="2">The sequence shown here is derived from an EMBL/GenBank/DDBJ whole genome shotgun (WGS) entry which is preliminary data.</text>
</comment>
<accession>A0ABS4SW41</accession>
<dbReference type="Proteomes" id="UP000781958">
    <property type="component" value="Unassembled WGS sequence"/>
</dbReference>
<gene>
    <name evidence="2" type="ORF">J2851_006599</name>
</gene>
<dbReference type="EMBL" id="JAGINP010000035">
    <property type="protein sequence ID" value="MBP2296781.1"/>
    <property type="molecule type" value="Genomic_DNA"/>
</dbReference>
<feature type="chain" id="PRO_5046738940" description="DUF5666 domain-containing protein" evidence="1">
    <location>
        <begin position="35"/>
        <end position="210"/>
    </location>
</feature>
<protein>
    <recommendedName>
        <fullName evidence="4">DUF5666 domain-containing protein</fullName>
    </recommendedName>
</protein>
<organism evidence="2 3">
    <name type="scientific">Azospirillum rugosum</name>
    <dbReference type="NCBI Taxonomy" id="416170"/>
    <lineage>
        <taxon>Bacteria</taxon>
        <taxon>Pseudomonadati</taxon>
        <taxon>Pseudomonadota</taxon>
        <taxon>Alphaproteobacteria</taxon>
        <taxon>Rhodospirillales</taxon>
        <taxon>Azospirillaceae</taxon>
        <taxon>Azospirillum</taxon>
    </lineage>
</organism>
<dbReference type="RefSeq" id="WP_209772370.1">
    <property type="nucleotide sequence ID" value="NZ_JAGINP010000035.1"/>
</dbReference>
<keyword evidence="1" id="KW-0732">Signal</keyword>
<proteinExistence type="predicted"/>
<reference evidence="2 3" key="1">
    <citation type="submission" date="2021-03" db="EMBL/GenBank/DDBJ databases">
        <title>Genomic Encyclopedia of Type Strains, Phase III (KMG-III): the genomes of soil and plant-associated and newly described type strains.</title>
        <authorList>
            <person name="Whitman W."/>
        </authorList>
    </citation>
    <scope>NUCLEOTIDE SEQUENCE [LARGE SCALE GENOMIC DNA]</scope>
    <source>
        <strain evidence="2 3">IMMIB AFH-6</strain>
    </source>
</reference>
<evidence type="ECO:0000256" key="1">
    <source>
        <dbReference type="SAM" id="SignalP"/>
    </source>
</evidence>
<evidence type="ECO:0008006" key="4">
    <source>
        <dbReference type="Google" id="ProtNLM"/>
    </source>
</evidence>
<feature type="signal peptide" evidence="1">
    <location>
        <begin position="1"/>
        <end position="34"/>
    </location>
</feature>
<keyword evidence="3" id="KW-1185">Reference proteome</keyword>
<sequence>MTRRAVFPAVSPKATAVAALIGGALLLPAVVPQAAAQGRPVLTNAVPESEAVTIHAKITALDPATRKVTLTGRSGAPVTVTAGPNIRLEMLKVGDIVDAQYYRSVAFVVSQPGATAPEDEIQQALARPIDAPGGIGMKVTRVSGLVVGIDLSAHSVDLVNPEGGQVFTIKVTNPERQAKLPMLKVGDTITAVISEALAVSVQPAKKGLFG</sequence>
<evidence type="ECO:0000313" key="2">
    <source>
        <dbReference type="EMBL" id="MBP2296781.1"/>
    </source>
</evidence>